<gene>
    <name evidence="2" type="ORF">EHSB41UT_02702</name>
</gene>
<keyword evidence="3" id="KW-1185">Reference proteome</keyword>
<evidence type="ECO:0000313" key="3">
    <source>
        <dbReference type="Proteomes" id="UP000196573"/>
    </source>
</evidence>
<feature type="signal peptide" evidence="1">
    <location>
        <begin position="1"/>
        <end position="28"/>
    </location>
</feature>
<dbReference type="Proteomes" id="UP000196573">
    <property type="component" value="Unassembled WGS sequence"/>
</dbReference>
<feature type="chain" id="PRO_5012530253" evidence="1">
    <location>
        <begin position="29"/>
        <end position="449"/>
    </location>
</feature>
<reference evidence="2 3" key="1">
    <citation type="submission" date="2017-03" db="EMBL/GenBank/DDBJ databases">
        <authorList>
            <person name="Afonso C.L."/>
            <person name="Miller P.J."/>
            <person name="Scott M.A."/>
            <person name="Spackman E."/>
            <person name="Goraichik I."/>
            <person name="Dimitrov K.M."/>
            <person name="Suarez D.L."/>
            <person name="Swayne D.E."/>
        </authorList>
    </citation>
    <scope>NUCLEOTIDE SEQUENCE [LARGE SCALE GENOMIC DNA]</scope>
    <source>
        <strain evidence="2">SB41UT1</strain>
    </source>
</reference>
<evidence type="ECO:0000313" key="2">
    <source>
        <dbReference type="EMBL" id="SMA48340.1"/>
    </source>
</evidence>
<dbReference type="RefSeq" id="WP_133060514.1">
    <property type="nucleotide sequence ID" value="NZ_CBCSCN010000006.1"/>
</dbReference>
<accession>A0A1X7ALN1</accession>
<dbReference type="EMBL" id="FWPT01000006">
    <property type="protein sequence ID" value="SMA48340.1"/>
    <property type="molecule type" value="Genomic_DNA"/>
</dbReference>
<evidence type="ECO:0000256" key="1">
    <source>
        <dbReference type="SAM" id="SignalP"/>
    </source>
</evidence>
<name>A0A1X7ALN1_9GAMM</name>
<keyword evidence="1" id="KW-0732">Signal</keyword>
<proteinExistence type="predicted"/>
<protein>
    <submittedName>
        <fullName evidence="2">Uncharacterized protein</fullName>
    </submittedName>
</protein>
<dbReference type="AlphaFoldDB" id="A0A1X7ALN1"/>
<sequence>MIRSSRVGVLKALSTVGVLLSLSLCQQAASAEAQRVSAVQPEGFEKHLIPAGETLTSWHIQREFDHFSAMVSAVAGSYVLNAAMPRMFSPSMLLFGANLMVNYSTSNDWMDFIIRQTVAAVKVLPAADKDKGSGFDKDLQSFMQTMDILAELLIAMPSLVEVTEQLNPPIGKSKVHLGKKDSKFANIHFSNTSSSRFHLSPNKERLQKGLCQMEPDNALQKLMCHLQDHNIDEVQLYPGDVAGIKVLNICSYKHTTVNNSALQHQICNVLRVEPSDGDIGDADWITDHIAGRSLTEKSDEMYSPLTEGLFERLTEILPWKAENDQVFWQVFLDQPEDALNRQSLLPGIASEKLTVPAIKGKNMQLFGHGDNGFLLVDFTVNDSNIFTVKPMPVLWLNTRTDAEKVTPEELKNLEDHRIPGKGIGLWRTVNSLRSLLYRTLLNKSLSHFY</sequence>
<organism evidence="2 3">
    <name type="scientific">Parendozoicomonas haliclonae</name>
    <dbReference type="NCBI Taxonomy" id="1960125"/>
    <lineage>
        <taxon>Bacteria</taxon>
        <taxon>Pseudomonadati</taxon>
        <taxon>Pseudomonadota</taxon>
        <taxon>Gammaproteobacteria</taxon>
        <taxon>Oceanospirillales</taxon>
        <taxon>Endozoicomonadaceae</taxon>
        <taxon>Parendozoicomonas</taxon>
    </lineage>
</organism>